<name>A0A318EKK1_9FIRM</name>
<evidence type="ECO:0000313" key="2">
    <source>
        <dbReference type="EMBL" id="PXV84497.1"/>
    </source>
</evidence>
<dbReference type="EMBL" id="QICS01000027">
    <property type="protein sequence ID" value="PXV84497.1"/>
    <property type="molecule type" value="Genomic_DNA"/>
</dbReference>
<reference evidence="2 3" key="1">
    <citation type="submission" date="2018-05" db="EMBL/GenBank/DDBJ databases">
        <title>Genomic Encyclopedia of Type Strains, Phase IV (KMG-IV): sequencing the most valuable type-strain genomes for metagenomic binning, comparative biology and taxonomic classification.</title>
        <authorList>
            <person name="Goeker M."/>
        </authorList>
    </citation>
    <scope>NUCLEOTIDE SEQUENCE [LARGE SCALE GENOMIC DNA]</scope>
    <source>
        <strain evidence="2 3">DSM 28816</strain>
    </source>
</reference>
<dbReference type="InterPro" id="IPR037883">
    <property type="entry name" value="Knr4/Smi1-like_sf"/>
</dbReference>
<dbReference type="RefSeq" id="WP_110292075.1">
    <property type="nucleotide sequence ID" value="NZ_QICS01000027.1"/>
</dbReference>
<feature type="domain" description="Knr4/Smi1-like" evidence="1">
    <location>
        <begin position="15"/>
        <end position="125"/>
    </location>
</feature>
<dbReference type="InterPro" id="IPR018958">
    <property type="entry name" value="Knr4/Smi1-like_dom"/>
</dbReference>
<accession>A0A318EKK1</accession>
<organism evidence="2 3">
    <name type="scientific">Lachnotalea glycerini</name>
    <dbReference type="NCBI Taxonomy" id="1763509"/>
    <lineage>
        <taxon>Bacteria</taxon>
        <taxon>Bacillati</taxon>
        <taxon>Bacillota</taxon>
        <taxon>Clostridia</taxon>
        <taxon>Lachnospirales</taxon>
        <taxon>Lachnospiraceae</taxon>
        <taxon>Lachnotalea</taxon>
    </lineage>
</organism>
<gene>
    <name evidence="2" type="ORF">C8E03_1272</name>
</gene>
<dbReference type="SMART" id="SM00860">
    <property type="entry name" value="SMI1_KNR4"/>
    <property type="match status" value="1"/>
</dbReference>
<evidence type="ECO:0000313" key="3">
    <source>
        <dbReference type="Proteomes" id="UP000247523"/>
    </source>
</evidence>
<dbReference type="Proteomes" id="UP000247523">
    <property type="component" value="Unassembled WGS sequence"/>
</dbReference>
<dbReference type="SUPFAM" id="SSF160631">
    <property type="entry name" value="SMI1/KNR4-like"/>
    <property type="match status" value="1"/>
</dbReference>
<comment type="caution">
    <text evidence="2">The sequence shown here is derived from an EMBL/GenBank/DDBJ whole genome shotgun (WGS) entry which is preliminary data.</text>
</comment>
<dbReference type="AlphaFoldDB" id="A0A318EKK1"/>
<sequence length="215" mass="24072">MINLQNISGISKSKPASNDEISIVENRMNILLPEYYKELLNLTNGFSTDRGLVIYGTEDIYERNEILEVEKYANGYVAIGDDSGDMVFLISKDNRNEEVLSVGCGDMNTQNAKHLAPNLLIWLNNNCNLETSGENNTQTQYYNIILTGVPKGGLKDLVKIKNVLNINMSSAELLKASKNLPYTIISNVSYGKAINYFEKLTEFSGMLKLERLKSN</sequence>
<evidence type="ECO:0000259" key="1">
    <source>
        <dbReference type="SMART" id="SM00860"/>
    </source>
</evidence>
<dbReference type="Pfam" id="PF09346">
    <property type="entry name" value="SMI1_KNR4"/>
    <property type="match status" value="1"/>
</dbReference>
<protein>
    <submittedName>
        <fullName evidence="2">SUKH superfamily protein</fullName>
    </submittedName>
</protein>
<dbReference type="Gene3D" id="3.40.1580.10">
    <property type="entry name" value="SMI1/KNR4-like"/>
    <property type="match status" value="1"/>
</dbReference>
<proteinExistence type="predicted"/>